<reference evidence="2 3" key="1">
    <citation type="journal article" date="2016" name="Mol. Biol. Evol.">
        <title>Comparative Genomics of Early-Diverging Mushroom-Forming Fungi Provides Insights into the Origins of Lignocellulose Decay Capabilities.</title>
        <authorList>
            <person name="Nagy L.G."/>
            <person name="Riley R."/>
            <person name="Tritt A."/>
            <person name="Adam C."/>
            <person name="Daum C."/>
            <person name="Floudas D."/>
            <person name="Sun H."/>
            <person name="Yadav J.S."/>
            <person name="Pangilinan J."/>
            <person name="Larsson K.H."/>
            <person name="Matsuura K."/>
            <person name="Barry K."/>
            <person name="Labutti K."/>
            <person name="Kuo R."/>
            <person name="Ohm R.A."/>
            <person name="Bhattacharya S.S."/>
            <person name="Shirouzu T."/>
            <person name="Yoshinaga Y."/>
            <person name="Martin F.M."/>
            <person name="Grigoriev I.V."/>
            <person name="Hibbett D.S."/>
        </authorList>
    </citation>
    <scope>NUCLEOTIDE SEQUENCE [LARGE SCALE GENOMIC DNA]</scope>
    <source>
        <strain evidence="2 3">TUFC12733</strain>
    </source>
</reference>
<dbReference type="SUPFAM" id="SSF53335">
    <property type="entry name" value="S-adenosyl-L-methionine-dependent methyltransferases"/>
    <property type="match status" value="1"/>
</dbReference>
<dbReference type="Pfam" id="PF13489">
    <property type="entry name" value="Methyltransf_23"/>
    <property type="match status" value="1"/>
</dbReference>
<evidence type="ECO:0000313" key="2">
    <source>
        <dbReference type="EMBL" id="KZO90605.1"/>
    </source>
</evidence>
<accession>A0A167GIS5</accession>
<dbReference type="PANTHER" id="PTHR43591">
    <property type="entry name" value="METHYLTRANSFERASE"/>
    <property type="match status" value="1"/>
</dbReference>
<dbReference type="OrthoDB" id="2013972at2759"/>
<evidence type="ECO:0000256" key="1">
    <source>
        <dbReference type="SAM" id="MobiDB-lite"/>
    </source>
</evidence>
<dbReference type="CDD" id="cd02440">
    <property type="entry name" value="AdoMet_MTases"/>
    <property type="match status" value="1"/>
</dbReference>
<sequence length="343" mass="37434">MTDVLASSSPADAPAPQAPASGPAPPSVAYLWTADDQENSRLDFQHHMLSDCAWSGKPYLAPAEAVLGPEGPDGGEGKAILDLGTGSGIWAIDMALRWPKAKVLGVDLAPKVRPTPPNCRLEVHDINSGLSQWDGQFDYVHTRLISSGIRDYPLMLSRIAPLLRPGGLLDLSEWDFRIYAATFEPLPLVPRGQPGHSWVAEWLWALRQAGAARGGQMDAASHMEQWVRESGVWEDVGYWDTWIATSAPTGETDEELAHNTALWLRMKEDAKHFAAAARPVFAQKMAPEKLEELMTGLRWEVDEGPVSMYARLQTVWGRKVAVGSPPKTEVPGESEPVKEGSSS</sequence>
<gene>
    <name evidence="2" type="ORF">CALVIDRAFT_542562</name>
</gene>
<dbReference type="Gene3D" id="3.40.50.150">
    <property type="entry name" value="Vaccinia Virus protein VP39"/>
    <property type="match status" value="1"/>
</dbReference>
<proteinExistence type="predicted"/>
<organism evidence="2 3">
    <name type="scientific">Calocera viscosa (strain TUFC12733)</name>
    <dbReference type="NCBI Taxonomy" id="1330018"/>
    <lineage>
        <taxon>Eukaryota</taxon>
        <taxon>Fungi</taxon>
        <taxon>Dikarya</taxon>
        <taxon>Basidiomycota</taxon>
        <taxon>Agaricomycotina</taxon>
        <taxon>Dacrymycetes</taxon>
        <taxon>Dacrymycetales</taxon>
        <taxon>Dacrymycetaceae</taxon>
        <taxon>Calocera</taxon>
    </lineage>
</organism>
<keyword evidence="2" id="KW-0808">Transferase</keyword>
<dbReference type="Proteomes" id="UP000076738">
    <property type="component" value="Unassembled WGS sequence"/>
</dbReference>
<evidence type="ECO:0000313" key="3">
    <source>
        <dbReference type="Proteomes" id="UP000076738"/>
    </source>
</evidence>
<feature type="region of interest" description="Disordered" evidence="1">
    <location>
        <begin position="1"/>
        <end position="27"/>
    </location>
</feature>
<name>A0A167GIS5_CALVF</name>
<keyword evidence="2" id="KW-0489">Methyltransferase</keyword>
<dbReference type="AlphaFoldDB" id="A0A167GIS5"/>
<dbReference type="GO" id="GO:0032259">
    <property type="term" value="P:methylation"/>
    <property type="evidence" value="ECO:0007669"/>
    <property type="project" value="UniProtKB-KW"/>
</dbReference>
<dbReference type="STRING" id="1330018.A0A167GIS5"/>
<dbReference type="InterPro" id="IPR029063">
    <property type="entry name" value="SAM-dependent_MTases_sf"/>
</dbReference>
<dbReference type="GO" id="GO:0008168">
    <property type="term" value="F:methyltransferase activity"/>
    <property type="evidence" value="ECO:0007669"/>
    <property type="project" value="UniProtKB-KW"/>
</dbReference>
<dbReference type="EMBL" id="KV417338">
    <property type="protein sequence ID" value="KZO90605.1"/>
    <property type="molecule type" value="Genomic_DNA"/>
</dbReference>
<dbReference type="PANTHER" id="PTHR43591:SF24">
    <property type="entry name" value="2-METHOXY-6-POLYPRENYL-1,4-BENZOQUINOL METHYLASE, MITOCHONDRIAL"/>
    <property type="match status" value="1"/>
</dbReference>
<feature type="region of interest" description="Disordered" evidence="1">
    <location>
        <begin position="320"/>
        <end position="343"/>
    </location>
</feature>
<keyword evidence="3" id="KW-1185">Reference proteome</keyword>
<feature type="compositionally biased region" description="Low complexity" evidence="1">
    <location>
        <begin position="1"/>
        <end position="21"/>
    </location>
</feature>
<protein>
    <submittedName>
        <fullName evidence="2">S-adenosyl-L-methionine-dependent methyltransferase</fullName>
    </submittedName>
</protein>